<proteinExistence type="predicted"/>
<dbReference type="AlphaFoldDB" id="A0A401TWI0"/>
<feature type="compositionally biased region" description="Basic and acidic residues" evidence="1">
    <location>
        <begin position="139"/>
        <end position="149"/>
    </location>
</feature>
<dbReference type="EMBL" id="BEZZ01206557">
    <property type="protein sequence ID" value="GCC46976.1"/>
    <property type="molecule type" value="Genomic_DNA"/>
</dbReference>
<feature type="compositionally biased region" description="Low complexity" evidence="1">
    <location>
        <begin position="74"/>
        <end position="85"/>
    </location>
</feature>
<evidence type="ECO:0000313" key="2">
    <source>
        <dbReference type="EMBL" id="GCC46976.1"/>
    </source>
</evidence>
<keyword evidence="3" id="KW-1185">Reference proteome</keyword>
<evidence type="ECO:0000313" key="3">
    <source>
        <dbReference type="Proteomes" id="UP000287033"/>
    </source>
</evidence>
<comment type="caution">
    <text evidence="2">The sequence shown here is derived from an EMBL/GenBank/DDBJ whole genome shotgun (WGS) entry which is preliminary data.</text>
</comment>
<evidence type="ECO:0000256" key="1">
    <source>
        <dbReference type="SAM" id="MobiDB-lite"/>
    </source>
</evidence>
<feature type="compositionally biased region" description="Basic and acidic residues" evidence="1">
    <location>
        <begin position="100"/>
        <end position="110"/>
    </location>
</feature>
<feature type="region of interest" description="Disordered" evidence="1">
    <location>
        <begin position="21"/>
        <end position="169"/>
    </location>
</feature>
<name>A0A401TWI0_CHIPU</name>
<organism evidence="2 3">
    <name type="scientific">Chiloscyllium punctatum</name>
    <name type="common">Brownbanded bambooshark</name>
    <name type="synonym">Hemiscyllium punctatum</name>
    <dbReference type="NCBI Taxonomy" id="137246"/>
    <lineage>
        <taxon>Eukaryota</taxon>
        <taxon>Metazoa</taxon>
        <taxon>Chordata</taxon>
        <taxon>Craniata</taxon>
        <taxon>Vertebrata</taxon>
        <taxon>Chondrichthyes</taxon>
        <taxon>Elasmobranchii</taxon>
        <taxon>Galeomorphii</taxon>
        <taxon>Galeoidea</taxon>
        <taxon>Orectolobiformes</taxon>
        <taxon>Hemiscylliidae</taxon>
        <taxon>Chiloscyllium</taxon>
    </lineage>
</organism>
<feature type="compositionally biased region" description="Gly residues" evidence="1">
    <location>
        <begin position="151"/>
        <end position="169"/>
    </location>
</feature>
<accession>A0A401TWI0</accession>
<reference evidence="2 3" key="1">
    <citation type="journal article" date="2018" name="Nat. Ecol. Evol.">
        <title>Shark genomes provide insights into elasmobranch evolution and the origin of vertebrates.</title>
        <authorList>
            <person name="Hara Y"/>
            <person name="Yamaguchi K"/>
            <person name="Onimaru K"/>
            <person name="Kadota M"/>
            <person name="Koyanagi M"/>
            <person name="Keeley SD"/>
            <person name="Tatsumi K"/>
            <person name="Tanaka K"/>
            <person name="Motone F"/>
            <person name="Kageyama Y"/>
            <person name="Nozu R"/>
            <person name="Adachi N"/>
            <person name="Nishimura O"/>
            <person name="Nakagawa R"/>
            <person name="Tanegashima C"/>
            <person name="Kiyatake I"/>
            <person name="Matsumoto R"/>
            <person name="Murakumo K"/>
            <person name="Nishida K"/>
            <person name="Terakita A"/>
            <person name="Kuratani S"/>
            <person name="Sato K"/>
            <person name="Hyodo S Kuraku.S."/>
        </authorList>
    </citation>
    <scope>NUCLEOTIDE SEQUENCE [LARGE SCALE GENOMIC DNA]</scope>
</reference>
<protein>
    <submittedName>
        <fullName evidence="2">Uncharacterized protein</fullName>
    </submittedName>
</protein>
<gene>
    <name evidence="2" type="ORF">chiPu_0031304</name>
</gene>
<sequence length="169" mass="17042">MGGSGGLPVGSWLGKEHLSLPDGRVWRTPTPPAHLGGPGGLLSNPEPTGSSRPAHLGGPGGLISACREGGHNTAARGPAGPPRGAWLEDRPPTTIPPGEWSRRRTREEGRQCGCAVLPEGRDRRSRSVPVVQRGGGGGWREDGGDEREAAAGGGSCPGDGGGDGVSGGR</sequence>
<dbReference type="Proteomes" id="UP000287033">
    <property type="component" value="Unassembled WGS sequence"/>
</dbReference>